<evidence type="ECO:0000313" key="5">
    <source>
        <dbReference type="Proteomes" id="UP001056012"/>
    </source>
</evidence>
<gene>
    <name evidence="4" type="ORF">yc1106_07199</name>
</gene>
<dbReference type="EMBL" id="CP089278">
    <property type="protein sequence ID" value="USP79925.1"/>
    <property type="molecule type" value="Genomic_DNA"/>
</dbReference>
<dbReference type="Proteomes" id="UP001056012">
    <property type="component" value="Chromosome 5"/>
</dbReference>
<feature type="compositionally biased region" description="Polar residues" evidence="2">
    <location>
        <begin position="769"/>
        <end position="804"/>
    </location>
</feature>
<feature type="compositionally biased region" description="Polar residues" evidence="2">
    <location>
        <begin position="813"/>
        <end position="826"/>
    </location>
</feature>
<feature type="compositionally biased region" description="Low complexity" evidence="2">
    <location>
        <begin position="498"/>
        <end position="530"/>
    </location>
</feature>
<dbReference type="Pfam" id="PF11274">
    <property type="entry name" value="DUF3074"/>
    <property type="match status" value="1"/>
</dbReference>
<dbReference type="OrthoDB" id="1883964at2759"/>
<feature type="compositionally biased region" description="Polar residues" evidence="2">
    <location>
        <begin position="1"/>
        <end position="20"/>
    </location>
</feature>
<feature type="compositionally biased region" description="Polar residues" evidence="2">
    <location>
        <begin position="1016"/>
        <end position="1036"/>
    </location>
</feature>
<sequence length="1826" mass="202104">MERTSASGDSVQSQPVQLPQNPAERADAPIAATKVMSHSLRRYLDLKRLEKFDLPHHPLYDNPASDHRISVVQFFNSLFTEIEQIDFDNNVKECGTWSPKDGNVMMPPFGAVGNSQAIPVPVSVKKRILTINQERWLARTSAHSDAHVKFSELAHLLAREHSRNEFVYTPSVFDAVELLTWDQADLLKALGESEHAGKIHSVEMSIFQMFHEMPKVAGHDFLQDRVFHVLVVTTQSNHNESSSELARSSTVQLPIDYDTFNDSIIGQRSYVKKTGSSRNYQIPQGHENPGSKPSDAQRSHQGKKLTEGKYVSLERLEAASASPAPATGDSNNHRWDMMTLSTAGGLTRIAPKSVQEKETLMAVAKDTPQLLVGQLGSGDDSAMQNYGQAPGYQQPASAAGFAGQQSGPPPVPPPPPGYGASQGYQSVPPQAHSPWTTPTPTPTQAPNPWNQSQPQTMAGYNPVTYGMMPGGQRQSYIQQQDVPPPPPPKPYGLAAAVQQQQQSWSQQPQQNTSFTPQAQQGGYPTQGTPQHTYPYVPPPLPHTGRPSSMYGTTQSGSTPNTPSVGFQAQANHIPNEQPPAYIPPTVHGHDYRASNANSTNSIHAPLQHAPTWQQGQHVPPQNETQSTYMRPTVDPNTYTQGNQTTQPTYQTGQPPPLPPRTGQQTGQAQQHQQQQFHHYTQHAHAQYPPPQTHTPPPPQQSQLQQASTHFPLQQHGYTQQPPQHYGQTPYEQQAKSPSQPAQPPSQWQPPPLPGPEYNHHAAQVPYENAQATQQLQNPVSEPQYPNATKPATQESNSLHQSHPAPSNPYEVRPTSQPVSPMSSRASLSVAPGHQPSYNRTDSISSIALNNFYAQRVNDRTSSPKPSSQKIPTPPPPRDDKSKFSALAVGGPSDWEHLGGGEEIDDEALFCAKPESRNTEVAQPDSVELPAHVPSPPSTHGFPSPAVYPAHPDSSESAETYMPTPPTTVAKPSERRSPRPAQDDFVVEDAIVAPLRTTPKPVERTHSPRNRFDRESQPSPVSIQQPWTAPVSTQSHSRAADVSKPISPVITAELKAKDEIIDQLRTELQQEIERHRTTSELFKADREKFESETKIAKNHAASERDVLLAQIENMRLTADQATTNSEAAAREKGLTIDRLKEDMEGKEHNLEERDRTIVELRRQLEVEKAKEPPKPTAADLIPDLDPWYAGSLERYIAMLRSEAMEPEVEEKIKIFKAFMKAESTVRGIEFFDAPPQASVEEPVASAEPEQISGSNTTASSARPDLKVQVPPDVASEDDYQYSPGGRPIIARVPTFPIMESMQVQPQTAPSVQSTTILTPTSSVDDDTNKTPIQSRPEEQLQSQYKAYVPPSRQPEEPLSLRHRKTMSFLNTASGVSSPSPNKGHDEIFFGAGQPNPQAPVSSARQHEADSIPPPLGPFSHSSKSVPLPHEGNPNESLALLLPRHLQGKASHHIEELRAKLSNVGNQSLKMEELSVAWEDSASLTRRKNDEARRKRQEENEEHNDELFNNDEISYAEMKQLEEEFKQKEVELKAQEVQGEYRSYMDAVFNPVYSGLQAEIKELMDLYAEVEHLLQVSVSGTKSLESGDPPSTEDCLELLENIHKQVEKRHEGVVRIVAERDRVYKKTEIQPLYAAGKISAMKDLERHFESAEKQAALNSKRDKARRIGQLVSSVEDVVVTALSTERKEMDQILAAIRLLDDGAGDGDILSRAHSTINGLKHSSKALLSLFNDLEIELNNTVVDAEIAQAESEKADAARLEELRAEKKEGEKKLVEEFTRRVHVLESDDEAIKELVERKMGKDNGSGDVEKEQRLRAALEEAKRRNGHV</sequence>
<dbReference type="VEuPathDB" id="FungiDB:yc1106_07199"/>
<feature type="region of interest" description="Disordered" evidence="2">
    <location>
        <begin position="1370"/>
        <end position="1435"/>
    </location>
</feature>
<evidence type="ECO:0000256" key="2">
    <source>
        <dbReference type="SAM" id="MobiDB-lite"/>
    </source>
</evidence>
<feature type="region of interest" description="Disordered" evidence="2">
    <location>
        <begin position="1303"/>
        <end position="1342"/>
    </location>
</feature>
<feature type="compositionally biased region" description="Polar residues" evidence="2">
    <location>
        <begin position="1250"/>
        <end position="1259"/>
    </location>
</feature>
<organism evidence="4 5">
    <name type="scientific">Curvularia clavata</name>
    <dbReference type="NCBI Taxonomy" id="95742"/>
    <lineage>
        <taxon>Eukaryota</taxon>
        <taxon>Fungi</taxon>
        <taxon>Dikarya</taxon>
        <taxon>Ascomycota</taxon>
        <taxon>Pezizomycotina</taxon>
        <taxon>Dothideomycetes</taxon>
        <taxon>Pleosporomycetidae</taxon>
        <taxon>Pleosporales</taxon>
        <taxon>Pleosporineae</taxon>
        <taxon>Pleosporaceae</taxon>
        <taxon>Curvularia</taxon>
    </lineage>
</organism>
<feature type="region of interest" description="Disordered" evidence="2">
    <location>
        <begin position="1236"/>
        <end position="1265"/>
    </location>
</feature>
<name>A0A9Q8ZDV4_CURCL</name>
<feature type="compositionally biased region" description="Low complexity" evidence="2">
    <location>
        <begin position="660"/>
        <end position="686"/>
    </location>
</feature>
<feature type="compositionally biased region" description="Polar residues" evidence="2">
    <location>
        <begin position="472"/>
        <end position="481"/>
    </location>
</feature>
<evidence type="ECO:0000259" key="3">
    <source>
        <dbReference type="Pfam" id="PF11274"/>
    </source>
</evidence>
<feature type="region of interest" description="Disordered" evidence="2">
    <location>
        <begin position="1"/>
        <end position="27"/>
    </location>
</feature>
<feature type="compositionally biased region" description="Low complexity" evidence="2">
    <location>
        <begin position="860"/>
        <end position="870"/>
    </location>
</feature>
<feature type="compositionally biased region" description="Polar residues" evidence="2">
    <location>
        <begin position="1328"/>
        <end position="1342"/>
    </location>
</feature>
<reference evidence="4" key="1">
    <citation type="submission" date="2021-12" db="EMBL/GenBank/DDBJ databases">
        <title>Curvularia clavata genome.</title>
        <authorList>
            <person name="Cao Y."/>
        </authorList>
    </citation>
    <scope>NUCLEOTIDE SEQUENCE</scope>
    <source>
        <strain evidence="4">Yc1106</strain>
    </source>
</reference>
<feature type="compositionally biased region" description="Polar residues" evidence="2">
    <location>
        <begin position="1393"/>
        <end position="1402"/>
    </location>
</feature>
<proteinExistence type="predicted"/>
<dbReference type="PANTHER" id="PTHR40370">
    <property type="entry name" value="EXPRESSED PROTEIN"/>
    <property type="match status" value="1"/>
</dbReference>
<evidence type="ECO:0000313" key="4">
    <source>
        <dbReference type="EMBL" id="USP79925.1"/>
    </source>
</evidence>
<feature type="compositionally biased region" description="Polar residues" evidence="2">
    <location>
        <begin position="1303"/>
        <end position="1321"/>
    </location>
</feature>
<feature type="compositionally biased region" description="Basic and acidic residues" evidence="2">
    <location>
        <begin position="1000"/>
        <end position="1015"/>
    </location>
</feature>
<feature type="compositionally biased region" description="Low complexity" evidence="2">
    <location>
        <begin position="393"/>
        <end position="406"/>
    </location>
</feature>
<accession>A0A9Q8ZDV4</accession>
<dbReference type="InterPro" id="IPR024500">
    <property type="entry name" value="DUF3074"/>
</dbReference>
<feature type="compositionally biased region" description="Basic and acidic residues" evidence="2">
    <location>
        <begin position="1485"/>
        <end position="1496"/>
    </location>
</feature>
<feature type="compositionally biased region" description="Pro residues" evidence="2">
    <location>
        <begin position="740"/>
        <end position="754"/>
    </location>
</feature>
<feature type="compositionally biased region" description="Polar residues" evidence="2">
    <location>
        <begin position="1370"/>
        <end position="1379"/>
    </location>
</feature>
<feature type="compositionally biased region" description="Polar residues" evidence="2">
    <location>
        <begin position="706"/>
        <end position="731"/>
    </location>
</feature>
<feature type="compositionally biased region" description="Polar residues" evidence="2">
    <location>
        <begin position="545"/>
        <end position="574"/>
    </location>
</feature>
<feature type="compositionally biased region" description="Polar residues" evidence="2">
    <location>
        <begin position="610"/>
        <end position="629"/>
    </location>
</feature>
<evidence type="ECO:0000256" key="1">
    <source>
        <dbReference type="SAM" id="Coils"/>
    </source>
</evidence>
<keyword evidence="1" id="KW-0175">Coiled coil</keyword>
<dbReference type="PANTHER" id="PTHR40370:SF1">
    <property type="entry name" value="DUF3074 DOMAIN-CONTAINING PROTEIN"/>
    <property type="match status" value="1"/>
</dbReference>
<feature type="domain" description="DUF3074" evidence="3">
    <location>
        <begin position="136"/>
        <end position="371"/>
    </location>
</feature>
<feature type="region of interest" description="Disordered" evidence="2">
    <location>
        <begin position="854"/>
        <end position="1043"/>
    </location>
</feature>
<feature type="region of interest" description="Disordered" evidence="2">
    <location>
        <begin position="1794"/>
        <end position="1826"/>
    </location>
</feature>
<feature type="region of interest" description="Disordered" evidence="2">
    <location>
        <begin position="275"/>
        <end position="304"/>
    </location>
</feature>
<feature type="compositionally biased region" description="Pro residues" evidence="2">
    <location>
        <begin position="407"/>
        <end position="417"/>
    </location>
</feature>
<feature type="compositionally biased region" description="Pro residues" evidence="2">
    <location>
        <begin position="687"/>
        <end position="699"/>
    </location>
</feature>
<feature type="region of interest" description="Disordered" evidence="2">
    <location>
        <begin position="1483"/>
        <end position="1506"/>
    </location>
</feature>
<feature type="compositionally biased region" description="Low complexity" evidence="2">
    <location>
        <begin position="635"/>
        <end position="652"/>
    </location>
</feature>
<feature type="coiled-coil region" evidence="1">
    <location>
        <begin position="1110"/>
        <end position="1169"/>
    </location>
</feature>
<feature type="region of interest" description="Disordered" evidence="2">
    <location>
        <begin position="381"/>
        <end position="841"/>
    </location>
</feature>
<keyword evidence="5" id="KW-1185">Reference proteome</keyword>
<feature type="compositionally biased region" description="Basic and acidic residues" evidence="2">
    <location>
        <begin position="1805"/>
        <end position="1826"/>
    </location>
</feature>
<protein>
    <recommendedName>
        <fullName evidence="3">DUF3074 domain-containing protein</fullName>
    </recommendedName>
</protein>
<feature type="coiled-coil region" evidence="1">
    <location>
        <begin position="1740"/>
        <end position="1777"/>
    </location>
</feature>